<keyword evidence="2" id="KW-1185">Reference proteome</keyword>
<accession>A0A1V0QF76</accession>
<gene>
    <name evidence="1" type="ORF">A4V09_24460</name>
</gene>
<evidence type="ECO:0000313" key="2">
    <source>
        <dbReference type="Proteomes" id="UP000092574"/>
    </source>
</evidence>
<dbReference type="EMBL" id="CP015405">
    <property type="protein sequence ID" value="ARE64954.1"/>
    <property type="molecule type" value="Genomic_DNA"/>
</dbReference>
<evidence type="ECO:0000313" key="1">
    <source>
        <dbReference type="EMBL" id="ARE64954.1"/>
    </source>
</evidence>
<dbReference type="STRING" id="1796616.A4V09_24460"/>
<proteinExistence type="predicted"/>
<dbReference type="KEGG" id="byl:A4V09_24460"/>
<protein>
    <submittedName>
        <fullName evidence="1">Uncharacterized protein</fullName>
    </submittedName>
</protein>
<organism evidence="1 2">
    <name type="scientific">Blautia pseudococcoides</name>
    <dbReference type="NCBI Taxonomy" id="1796616"/>
    <lineage>
        <taxon>Bacteria</taxon>
        <taxon>Bacillati</taxon>
        <taxon>Bacillota</taxon>
        <taxon>Clostridia</taxon>
        <taxon>Lachnospirales</taxon>
        <taxon>Lachnospiraceae</taxon>
        <taxon>Blautia</taxon>
    </lineage>
</organism>
<dbReference type="Proteomes" id="UP000092574">
    <property type="component" value="Chromosome"/>
</dbReference>
<dbReference type="AlphaFoldDB" id="A0A1V0QF76"/>
<reference evidence="1" key="1">
    <citation type="submission" date="2017-04" db="EMBL/GenBank/DDBJ databases">
        <title>Complete Genome Sequences of Twelve Strains of a Stable Defined Moderately Diverse Mouse Microbiota 2 (sDMDMm2).</title>
        <authorList>
            <person name="Uchimura Y."/>
            <person name="Wyss M."/>
            <person name="Brugiroux S."/>
            <person name="Limenitakis J.P."/>
            <person name="Stecher B."/>
            <person name="McCoy K.D."/>
            <person name="Macpherson A.J."/>
        </authorList>
    </citation>
    <scope>NUCLEOTIDE SEQUENCE</scope>
    <source>
        <strain evidence="1">YL58</strain>
    </source>
</reference>
<name>A0A1V0QF76_9FIRM</name>
<sequence>MQPSGFTATKACTQTAQTAVWREAASGLPCNCKATPRGQWKKAELLRKAAVFSGSPSYFI</sequence>